<evidence type="ECO:0000313" key="3">
    <source>
        <dbReference type="Proteomes" id="UP001149079"/>
    </source>
</evidence>
<dbReference type="AlphaFoldDB" id="A0A9W9KXR8"/>
<sequence length="337" mass="37012">MPIFRTWYLLRAEATCCSAASRSGSFLLELGLVGNETGMVLGLGLAAAGCFAGDLIPNSDQTPAWSLQEKLDKLLGQCIRSSLSSLFIFYYAGHGGLHDGALCFTSRHKRIRWRSIIGTLESAQPVDSLVILDCCHAAAAARQPNSTTNIQIIAACGAHEIASERSNRASFTQRLFRAVQRFKGQENFTTAEWYQQVQLEKPKNAPHAVFETLSGTGTISLGFNNASTSRIPRPVSGVSQKHVLVKLTLEGQRDAVDSFSKAVRSLPANMQVEICSAFETDASIFFIMQMSWEGWLLWTSVIHLDFVGVTLGSDLLHPFLSQTDVWKPTRCYDTVQS</sequence>
<dbReference type="RefSeq" id="XP_056519404.1">
    <property type="nucleotide sequence ID" value="XM_056669574.1"/>
</dbReference>
<reference evidence="2" key="2">
    <citation type="journal article" date="2023" name="IMA Fungus">
        <title>Comparative genomic study of the Penicillium genus elucidates a diverse pangenome and 15 lateral gene transfer events.</title>
        <authorList>
            <person name="Petersen C."/>
            <person name="Sorensen T."/>
            <person name="Nielsen M.R."/>
            <person name="Sondergaard T.E."/>
            <person name="Sorensen J.L."/>
            <person name="Fitzpatrick D.A."/>
            <person name="Frisvad J.C."/>
            <person name="Nielsen K.L."/>
        </authorList>
    </citation>
    <scope>NUCLEOTIDE SEQUENCE</scope>
    <source>
        <strain evidence="2">IBT 22155</strain>
    </source>
</reference>
<feature type="domain" description="Peptidase C14 caspase" evidence="1">
    <location>
        <begin position="68"/>
        <end position="183"/>
    </location>
</feature>
<evidence type="ECO:0000313" key="2">
    <source>
        <dbReference type="EMBL" id="KAJ5125005.1"/>
    </source>
</evidence>
<comment type="caution">
    <text evidence="2">The sequence shown here is derived from an EMBL/GenBank/DDBJ whole genome shotgun (WGS) entry which is preliminary data.</text>
</comment>
<organism evidence="2 3">
    <name type="scientific">Penicillium bovifimosum</name>
    <dbReference type="NCBI Taxonomy" id="126998"/>
    <lineage>
        <taxon>Eukaryota</taxon>
        <taxon>Fungi</taxon>
        <taxon>Dikarya</taxon>
        <taxon>Ascomycota</taxon>
        <taxon>Pezizomycotina</taxon>
        <taxon>Eurotiomycetes</taxon>
        <taxon>Eurotiomycetidae</taxon>
        <taxon>Eurotiales</taxon>
        <taxon>Aspergillaceae</taxon>
        <taxon>Penicillium</taxon>
    </lineage>
</organism>
<dbReference type="OrthoDB" id="4760831at2759"/>
<proteinExistence type="predicted"/>
<protein>
    <recommendedName>
        <fullName evidence="1">Peptidase C14 caspase domain-containing protein</fullName>
    </recommendedName>
</protein>
<dbReference type="GO" id="GO:0004197">
    <property type="term" value="F:cysteine-type endopeptidase activity"/>
    <property type="evidence" value="ECO:0007669"/>
    <property type="project" value="InterPro"/>
</dbReference>
<reference evidence="2" key="1">
    <citation type="submission" date="2022-11" db="EMBL/GenBank/DDBJ databases">
        <authorList>
            <person name="Petersen C."/>
        </authorList>
    </citation>
    <scope>NUCLEOTIDE SEQUENCE</scope>
    <source>
        <strain evidence="2">IBT 22155</strain>
    </source>
</reference>
<dbReference type="Proteomes" id="UP001149079">
    <property type="component" value="Unassembled WGS sequence"/>
</dbReference>
<name>A0A9W9KXR8_9EURO</name>
<dbReference type="EMBL" id="JAPQKL010000006">
    <property type="protein sequence ID" value="KAJ5125005.1"/>
    <property type="molecule type" value="Genomic_DNA"/>
</dbReference>
<keyword evidence="3" id="KW-1185">Reference proteome</keyword>
<accession>A0A9W9KXR8</accession>
<gene>
    <name evidence="2" type="ORF">N7515_008830</name>
</gene>
<dbReference type="GO" id="GO:0006508">
    <property type="term" value="P:proteolysis"/>
    <property type="evidence" value="ECO:0007669"/>
    <property type="project" value="InterPro"/>
</dbReference>
<evidence type="ECO:0000259" key="1">
    <source>
        <dbReference type="Pfam" id="PF00656"/>
    </source>
</evidence>
<dbReference type="InterPro" id="IPR011600">
    <property type="entry name" value="Pept_C14_caspase"/>
</dbReference>
<dbReference type="Pfam" id="PF00656">
    <property type="entry name" value="Peptidase_C14"/>
    <property type="match status" value="1"/>
</dbReference>
<dbReference type="Gene3D" id="3.40.50.1460">
    <property type="match status" value="1"/>
</dbReference>
<dbReference type="GeneID" id="81408744"/>